<protein>
    <submittedName>
        <fullName evidence="1">Uncharacterized protein</fullName>
    </submittedName>
</protein>
<evidence type="ECO:0000313" key="3">
    <source>
        <dbReference type="Proteomes" id="UP000297394"/>
    </source>
</evidence>
<proteinExistence type="predicted"/>
<dbReference type="Proteomes" id="UP000297394">
    <property type="component" value="Unassembled WGS sequence"/>
</dbReference>
<organism evidence="1 3">
    <name type="scientific">Leptospira bourretii</name>
    <dbReference type="NCBI Taxonomy" id="2484962"/>
    <lineage>
        <taxon>Bacteria</taxon>
        <taxon>Pseudomonadati</taxon>
        <taxon>Spirochaetota</taxon>
        <taxon>Spirochaetia</taxon>
        <taxon>Leptospirales</taxon>
        <taxon>Leptospiraceae</taxon>
        <taxon>Leptospira</taxon>
    </lineage>
</organism>
<keyword evidence="4" id="KW-1185">Reference proteome</keyword>
<dbReference type="Proteomes" id="UP000297918">
    <property type="component" value="Unassembled WGS sequence"/>
</dbReference>
<evidence type="ECO:0000313" key="4">
    <source>
        <dbReference type="Proteomes" id="UP000297918"/>
    </source>
</evidence>
<reference evidence="3 4" key="2">
    <citation type="journal article" date="2019" name="PLoS Negl. Trop. Dis.">
        <title>Revisiting the worldwide diversity of Leptospira species in the environment.</title>
        <authorList>
            <person name="Vincent A.T."/>
            <person name="Schiettekatte O."/>
            <person name="Bourhy P."/>
            <person name="Veyrier F.J."/>
            <person name="Picardeau M."/>
        </authorList>
    </citation>
    <scope>NUCLEOTIDE SEQUENCE [LARGE SCALE GENOMIC DNA]</scope>
    <source>
        <strain evidence="1 3">201800280</strain>
        <strain evidence="4">201800281</strain>
    </source>
</reference>
<dbReference type="EMBL" id="RQFL01000037">
    <property type="protein sequence ID" value="TGK87569.1"/>
    <property type="molecule type" value="Genomic_DNA"/>
</dbReference>
<dbReference type="RefSeq" id="WP_135748945.1">
    <property type="nucleotide sequence ID" value="NZ_RQFL01000037.1"/>
</dbReference>
<accession>A0A4R9IGN2</accession>
<evidence type="ECO:0000313" key="2">
    <source>
        <dbReference type="EMBL" id="TGK87569.1"/>
    </source>
</evidence>
<sequence>MSNLDLLRKSLKESLNKLASKEVASSNGLLISGWNEQYKYGGVNIFETTFVDMLVHELSQEEKSIIGWEVNYPWNSDGKLWYRSKLDFAIGLIDPENALKDNKPQALFETAIEVKKLPFDSKEEDFSVESEIYIWQDIFKLNGYRYLDSSKNPRLADQVGKEKIMLTFSSVPSDKLEIFQSEMERKFLDMQTIRNKEKTINGWFSQKTKSQLVLEKEFNLNTYDLKFMLLNVLGWTKEKTKYLVEDCNLQLIEKSIVKKIEFVTDNQLNQDQILVASLLYL</sequence>
<dbReference type="AlphaFoldDB" id="A0A4R9IGN2"/>
<dbReference type="EMBL" id="RQFM01000032">
    <property type="protein sequence ID" value="TGK78892.1"/>
    <property type="molecule type" value="Genomic_DNA"/>
</dbReference>
<name>A0A4R9IGN2_9LEPT</name>
<reference evidence="2" key="1">
    <citation type="submission" date="2018-10" db="EMBL/GenBank/DDBJ databases">
        <authorList>
            <person name="Vincent A.T."/>
            <person name="Schiettekatte O."/>
            <person name="Bourhy P."/>
            <person name="Veyrier F.J."/>
            <person name="Picardeau M."/>
        </authorList>
    </citation>
    <scope>NUCLEOTIDE SEQUENCE</scope>
    <source>
        <strain evidence="2">201800281</strain>
    </source>
</reference>
<gene>
    <name evidence="1" type="ORF">EHQ23_19680</name>
    <name evidence="2" type="ORF">EHQ26_19915</name>
</gene>
<evidence type="ECO:0000313" key="1">
    <source>
        <dbReference type="EMBL" id="TGK78892.1"/>
    </source>
</evidence>
<comment type="caution">
    <text evidence="1">The sequence shown here is derived from an EMBL/GenBank/DDBJ whole genome shotgun (WGS) entry which is preliminary data.</text>
</comment>